<dbReference type="AlphaFoldDB" id="A0A8W8N416"/>
<keyword evidence="6" id="KW-1185">Reference proteome</keyword>
<evidence type="ECO:0000256" key="1">
    <source>
        <dbReference type="ARBA" id="ARBA00022741"/>
    </source>
</evidence>
<proteinExistence type="predicted"/>
<dbReference type="EnsemblMetazoa" id="G4554.2">
    <property type="protein sequence ID" value="G4554.2:cds"/>
    <property type="gene ID" value="G4554"/>
</dbReference>
<dbReference type="PANTHER" id="PTHR11711">
    <property type="entry name" value="ADP RIBOSYLATION FACTOR-RELATED"/>
    <property type="match status" value="1"/>
</dbReference>
<dbReference type="GO" id="GO:0046872">
    <property type="term" value="F:metal ion binding"/>
    <property type="evidence" value="ECO:0007669"/>
    <property type="project" value="UniProtKB-KW"/>
</dbReference>
<dbReference type="InterPro" id="IPR027417">
    <property type="entry name" value="P-loop_NTPase"/>
</dbReference>
<dbReference type="SMART" id="SM00177">
    <property type="entry name" value="ARF"/>
    <property type="match status" value="1"/>
</dbReference>
<dbReference type="InterPro" id="IPR024156">
    <property type="entry name" value="Small_GTPase_ARF"/>
</dbReference>
<dbReference type="SUPFAM" id="SSF52540">
    <property type="entry name" value="P-loop containing nucleoside triphosphate hydrolases"/>
    <property type="match status" value="1"/>
</dbReference>
<evidence type="ECO:0000313" key="5">
    <source>
        <dbReference type="EnsemblMetazoa" id="G4554.2:cds"/>
    </source>
</evidence>
<protein>
    <submittedName>
        <fullName evidence="5">Uncharacterized protein</fullName>
    </submittedName>
</protein>
<dbReference type="PRINTS" id="PR00328">
    <property type="entry name" value="SAR1GTPBP"/>
</dbReference>
<dbReference type="GO" id="GO:0003924">
    <property type="term" value="F:GTPase activity"/>
    <property type="evidence" value="ECO:0007669"/>
    <property type="project" value="InterPro"/>
</dbReference>
<evidence type="ECO:0000256" key="2">
    <source>
        <dbReference type="ARBA" id="ARBA00023134"/>
    </source>
</evidence>
<feature type="binding site" evidence="4">
    <location>
        <position position="30"/>
    </location>
    <ligand>
        <name>Mg(2+)</name>
        <dbReference type="ChEBI" id="CHEBI:18420"/>
    </ligand>
</feature>
<dbReference type="EnsemblMetazoa" id="G4554.1">
    <property type="protein sequence ID" value="G4554.1:cds"/>
    <property type="gene ID" value="G4554"/>
</dbReference>
<dbReference type="GO" id="GO:0005525">
    <property type="term" value="F:GTP binding"/>
    <property type="evidence" value="ECO:0007669"/>
    <property type="project" value="UniProtKB-KW"/>
</dbReference>
<keyword evidence="4" id="KW-0460">Magnesium</keyword>
<keyword evidence="1 3" id="KW-0547">Nucleotide-binding</keyword>
<keyword evidence="4" id="KW-0479">Metal-binding</keyword>
<reference evidence="5" key="1">
    <citation type="submission" date="2022-08" db="UniProtKB">
        <authorList>
            <consortium name="EnsemblMetazoa"/>
        </authorList>
    </citation>
    <scope>IDENTIFICATION</scope>
    <source>
        <strain evidence="5">05x7-T-G4-1.051#20</strain>
    </source>
</reference>
<accession>A0A8W8N416</accession>
<dbReference type="SMART" id="SM00178">
    <property type="entry name" value="SAR"/>
    <property type="match status" value="1"/>
</dbReference>
<feature type="binding site" evidence="3">
    <location>
        <begin position="23"/>
        <end position="30"/>
    </location>
    <ligand>
        <name>GTP</name>
        <dbReference type="ChEBI" id="CHEBI:37565"/>
    </ligand>
</feature>
<dbReference type="PROSITE" id="PS51417">
    <property type="entry name" value="ARF"/>
    <property type="match status" value="1"/>
</dbReference>
<sequence>MGNQLSDAFCRRKSRQVHVLILGLYAAGKTSLLYQCVLGRHVHTLPSLIDNIETCKLNRSELTVLDVGNRMKSRVFLRHHYSHLKGLVFVVDSTKRERVGAAKEYLEEFVNEEELKDFPIAIALHKRDLDNCITKEEMEEILEVNTIQKQRPCRVFLTTTFPNEEESISKTC</sequence>
<feature type="binding site" evidence="4">
    <location>
        <position position="47"/>
    </location>
    <ligand>
        <name>Mg(2+)</name>
        <dbReference type="ChEBI" id="CHEBI:18420"/>
    </ligand>
</feature>
<dbReference type="Gene3D" id="3.40.50.300">
    <property type="entry name" value="P-loop containing nucleotide triphosphate hydrolases"/>
    <property type="match status" value="1"/>
</dbReference>
<name>A0A8W8N416_MAGGI</name>
<dbReference type="Proteomes" id="UP000005408">
    <property type="component" value="Unassembled WGS sequence"/>
</dbReference>
<dbReference type="InterPro" id="IPR006689">
    <property type="entry name" value="Small_GTPase_ARF/SAR"/>
</dbReference>
<evidence type="ECO:0000313" key="6">
    <source>
        <dbReference type="Proteomes" id="UP000005408"/>
    </source>
</evidence>
<organism evidence="5 6">
    <name type="scientific">Magallana gigas</name>
    <name type="common">Pacific oyster</name>
    <name type="synonym">Crassostrea gigas</name>
    <dbReference type="NCBI Taxonomy" id="29159"/>
    <lineage>
        <taxon>Eukaryota</taxon>
        <taxon>Metazoa</taxon>
        <taxon>Spiralia</taxon>
        <taxon>Lophotrochozoa</taxon>
        <taxon>Mollusca</taxon>
        <taxon>Bivalvia</taxon>
        <taxon>Autobranchia</taxon>
        <taxon>Pteriomorphia</taxon>
        <taxon>Ostreida</taxon>
        <taxon>Ostreoidea</taxon>
        <taxon>Ostreidae</taxon>
        <taxon>Magallana</taxon>
    </lineage>
</organism>
<dbReference type="Pfam" id="PF00025">
    <property type="entry name" value="Arf"/>
    <property type="match status" value="1"/>
</dbReference>
<evidence type="ECO:0000256" key="4">
    <source>
        <dbReference type="PIRSR" id="PIRSR606689-2"/>
    </source>
</evidence>
<evidence type="ECO:0000256" key="3">
    <source>
        <dbReference type="PIRSR" id="PIRSR606689-1"/>
    </source>
</evidence>
<keyword evidence="2 3" id="KW-0342">GTP-binding</keyword>